<dbReference type="Proteomes" id="UP001074726">
    <property type="component" value="Unassembled WGS sequence"/>
</dbReference>
<evidence type="ECO:0000256" key="2">
    <source>
        <dbReference type="SAM" id="MobiDB-lite"/>
    </source>
</evidence>
<sequence>MTTSHGGDQGSQGSSRYGPSPVGGLGEALRTRPQQYQPAPPTPEPSPAPEYGEHPPPPEPGYQPEQPPEPAYQPDQPPPPTGYGSEPEPGENGGYAPETPEPEEPETPEGGYGPEDPQYGGGGETPEPPEQPPTGHPCPPSMTCDTRGIDDLQCEASGVKAESDALAAVAEALAKRRTDFETARSAYTQSRDAASQAVKDLNRRVDDLLDDTRCLLNKDDVACIDEAFGQVLDCLEDCDDEAGCCIDEGCGFEGETWSVGQIEDLRAQVVKVEKCFDEVLVKEPANLTDRVTKVTGLVDKLAEDLKADPREDANRLYARAKHARWVLDAIWGRFADVNEFQNCLCCGLTCSLRGRQWLALLEGKKAYQECQEKSRLRRCTWLRENVVDETLATQILLCPPRDPCAAESSD</sequence>
<feature type="compositionally biased region" description="Pro residues" evidence="2">
    <location>
        <begin position="126"/>
        <end position="140"/>
    </location>
</feature>
<evidence type="ECO:0000256" key="1">
    <source>
        <dbReference type="SAM" id="Coils"/>
    </source>
</evidence>
<dbReference type="EMBL" id="JAPPUX010000002">
    <property type="protein sequence ID" value="MCY4725957.1"/>
    <property type="molecule type" value="Genomic_DNA"/>
</dbReference>
<protein>
    <submittedName>
        <fullName evidence="3">Uncharacterized protein</fullName>
    </submittedName>
</protein>
<dbReference type="RefSeq" id="WP_268110777.1">
    <property type="nucleotide sequence ID" value="NZ_JAPPUX010000002.1"/>
</dbReference>
<accession>A0ABT4CAG6</accession>
<evidence type="ECO:0000313" key="3">
    <source>
        <dbReference type="EMBL" id="MCY4725957.1"/>
    </source>
</evidence>
<name>A0ABT4CAG6_9ACTN</name>
<keyword evidence="1" id="KW-0175">Coiled coil</keyword>
<organism evidence="3 4">
    <name type="scientific">Nocardioides pini</name>
    <dbReference type="NCBI Taxonomy" id="2975053"/>
    <lineage>
        <taxon>Bacteria</taxon>
        <taxon>Bacillati</taxon>
        <taxon>Actinomycetota</taxon>
        <taxon>Actinomycetes</taxon>
        <taxon>Propionibacteriales</taxon>
        <taxon>Nocardioidaceae</taxon>
        <taxon>Nocardioides</taxon>
    </lineage>
</organism>
<feature type="coiled-coil region" evidence="1">
    <location>
        <begin position="191"/>
        <end position="218"/>
    </location>
</feature>
<keyword evidence="4" id="KW-1185">Reference proteome</keyword>
<proteinExistence type="predicted"/>
<evidence type="ECO:0000313" key="4">
    <source>
        <dbReference type="Proteomes" id="UP001074726"/>
    </source>
</evidence>
<reference evidence="3" key="1">
    <citation type="submission" date="2022-08" db="EMBL/GenBank/DDBJ databases">
        <title>Genome sequencing of Nocardioides sp. STR2.</title>
        <authorList>
            <person name="So Y."/>
        </authorList>
    </citation>
    <scope>NUCLEOTIDE SEQUENCE</scope>
    <source>
        <strain evidence="3">STR2</strain>
    </source>
</reference>
<gene>
    <name evidence="3" type="ORF">NYO98_06680</name>
</gene>
<feature type="region of interest" description="Disordered" evidence="2">
    <location>
        <begin position="1"/>
        <end position="144"/>
    </location>
</feature>
<comment type="caution">
    <text evidence="3">The sequence shown here is derived from an EMBL/GenBank/DDBJ whole genome shotgun (WGS) entry which is preliminary data.</text>
</comment>
<feature type="compositionally biased region" description="Low complexity" evidence="2">
    <location>
        <begin position="1"/>
        <end position="15"/>
    </location>
</feature>
<feature type="compositionally biased region" description="Pro residues" evidence="2">
    <location>
        <begin position="38"/>
        <end position="81"/>
    </location>
</feature>